<dbReference type="PANTHER" id="PTHR19981">
    <property type="entry name" value="TALIN"/>
    <property type="match status" value="1"/>
</dbReference>
<dbReference type="SMART" id="SM01244">
    <property type="entry name" value="IRS"/>
    <property type="match status" value="1"/>
</dbReference>
<dbReference type="SUPFAM" id="SSF50729">
    <property type="entry name" value="PH domain-like"/>
    <property type="match status" value="1"/>
</dbReference>
<dbReference type="Pfam" id="PF00373">
    <property type="entry name" value="FERM_M"/>
    <property type="match status" value="1"/>
</dbReference>
<keyword evidence="4" id="KW-1185">Reference proteome</keyword>
<comment type="caution">
    <text evidence="3">The sequence shown here is derived from an EMBL/GenBank/DDBJ whole genome shotgun (WGS) entry which is preliminary data.</text>
</comment>
<dbReference type="GO" id="GO:0098609">
    <property type="term" value="P:cell-cell adhesion"/>
    <property type="evidence" value="ECO:0007669"/>
    <property type="project" value="TreeGrafter"/>
</dbReference>
<dbReference type="GO" id="GO:0030036">
    <property type="term" value="P:actin cytoskeleton organization"/>
    <property type="evidence" value="ECO:0007669"/>
    <property type="project" value="TreeGrafter"/>
</dbReference>
<dbReference type="GeneID" id="68093466"/>
<protein>
    <recommendedName>
        <fullName evidence="5">FERM domain-containing protein</fullName>
    </recommendedName>
</protein>
<dbReference type="InterPro" id="IPR000159">
    <property type="entry name" value="RA_dom"/>
</dbReference>
<name>A0AA88GSN8_NAELO</name>
<accession>A0AA88GSN8</accession>
<dbReference type="PROSITE" id="PS50057">
    <property type="entry name" value="FERM_3"/>
    <property type="match status" value="1"/>
</dbReference>
<dbReference type="InterPro" id="IPR000299">
    <property type="entry name" value="FERM_domain"/>
</dbReference>
<dbReference type="InterPro" id="IPR011993">
    <property type="entry name" value="PH-like_dom_sf"/>
</dbReference>
<dbReference type="InterPro" id="IPR019749">
    <property type="entry name" value="Band_41_domain"/>
</dbReference>
<dbReference type="SMART" id="SM00295">
    <property type="entry name" value="B41"/>
    <property type="match status" value="1"/>
</dbReference>
<dbReference type="AlphaFoldDB" id="A0AA88GSN8"/>
<dbReference type="Gene3D" id="1.20.80.10">
    <property type="match status" value="1"/>
</dbReference>
<dbReference type="GO" id="GO:0005886">
    <property type="term" value="C:plasma membrane"/>
    <property type="evidence" value="ECO:0007669"/>
    <property type="project" value="TreeGrafter"/>
</dbReference>
<dbReference type="InterPro" id="IPR029071">
    <property type="entry name" value="Ubiquitin-like_domsf"/>
</dbReference>
<dbReference type="PROSITE" id="PS50200">
    <property type="entry name" value="RA"/>
    <property type="match status" value="1"/>
</dbReference>
<dbReference type="SMART" id="SM00314">
    <property type="entry name" value="RA"/>
    <property type="match status" value="1"/>
</dbReference>
<proteinExistence type="predicted"/>
<dbReference type="InterPro" id="IPR002404">
    <property type="entry name" value="IRS_PTB"/>
</dbReference>
<organism evidence="3 4">
    <name type="scientific">Naegleria lovaniensis</name>
    <name type="common">Amoeba</name>
    <dbReference type="NCBI Taxonomy" id="51637"/>
    <lineage>
        <taxon>Eukaryota</taxon>
        <taxon>Discoba</taxon>
        <taxon>Heterolobosea</taxon>
        <taxon>Tetramitia</taxon>
        <taxon>Eutetramitia</taxon>
        <taxon>Vahlkampfiidae</taxon>
        <taxon>Naegleria</taxon>
    </lineage>
</organism>
<gene>
    <name evidence="3" type="ORF">C9374_001010</name>
</gene>
<dbReference type="Gene3D" id="2.30.29.30">
    <property type="entry name" value="Pleckstrin-homology domain (PH domain)/Phosphotyrosine-binding domain (PTB)"/>
    <property type="match status" value="1"/>
</dbReference>
<evidence type="ECO:0000259" key="1">
    <source>
        <dbReference type="PROSITE" id="PS50057"/>
    </source>
</evidence>
<evidence type="ECO:0008006" key="5">
    <source>
        <dbReference type="Google" id="ProtNLM"/>
    </source>
</evidence>
<evidence type="ECO:0000313" key="3">
    <source>
        <dbReference type="EMBL" id="KAG2388160.1"/>
    </source>
</evidence>
<dbReference type="Pfam" id="PF02174">
    <property type="entry name" value="IRS"/>
    <property type="match status" value="1"/>
</dbReference>
<dbReference type="GO" id="GO:0005737">
    <property type="term" value="C:cytoplasm"/>
    <property type="evidence" value="ECO:0007669"/>
    <property type="project" value="TreeGrafter"/>
</dbReference>
<feature type="domain" description="Ras-associating" evidence="2">
    <location>
        <begin position="3"/>
        <end position="69"/>
    </location>
</feature>
<dbReference type="InterPro" id="IPR035963">
    <property type="entry name" value="FERM_2"/>
</dbReference>
<evidence type="ECO:0000313" key="4">
    <source>
        <dbReference type="Proteomes" id="UP000816034"/>
    </source>
</evidence>
<dbReference type="PANTHER" id="PTHR19981:SF1">
    <property type="entry name" value="RHEA, ISOFORM B"/>
    <property type="match status" value="1"/>
</dbReference>
<dbReference type="EMBL" id="PYSW02000011">
    <property type="protein sequence ID" value="KAG2388160.1"/>
    <property type="molecule type" value="Genomic_DNA"/>
</dbReference>
<sequence>MDNKLVIRVYFVDDSFKTLAVAPTISARELSIVVAEKIELEQRETFALFFYKNGECRCLDDDEQPCKLMVYETVGSDADFQKYVNDKTEWEKLKKDWEKDSKLVFKRRVFLKHKAIPREQEKFLNYSYIQAVADVRDGTYPCSQSAAIELAGLQMQVTFGDHNKKKHTAGFLKDKIGRFIPAPLLQSNRKLEDWERDVFQEHARLIGLKKEDAMLHYLNYVRNWSFYGSTFWTVQTVNKDQANLPDQVILAVNSNGIQLLKLGTKEPILTQRYADIYSWAYKRNAFAFVSGVLSKQKFQFATPHGRDISRTLQAYVEILLDERKKDNKTYQSTNM</sequence>
<evidence type="ECO:0000259" key="2">
    <source>
        <dbReference type="PROSITE" id="PS50200"/>
    </source>
</evidence>
<dbReference type="SUPFAM" id="SSF54236">
    <property type="entry name" value="Ubiquitin-like"/>
    <property type="match status" value="1"/>
</dbReference>
<dbReference type="InterPro" id="IPR019748">
    <property type="entry name" value="FERM_central"/>
</dbReference>
<dbReference type="RefSeq" id="XP_044552152.1">
    <property type="nucleotide sequence ID" value="XM_044685607.1"/>
</dbReference>
<dbReference type="CDD" id="cd14473">
    <property type="entry name" value="FERM_B-lobe"/>
    <property type="match status" value="1"/>
</dbReference>
<dbReference type="GO" id="GO:0007165">
    <property type="term" value="P:signal transduction"/>
    <property type="evidence" value="ECO:0007669"/>
    <property type="project" value="InterPro"/>
</dbReference>
<dbReference type="SUPFAM" id="SSF47031">
    <property type="entry name" value="Second domain of FERM"/>
    <property type="match status" value="1"/>
</dbReference>
<feature type="domain" description="FERM" evidence="1">
    <location>
        <begin position="5"/>
        <end position="323"/>
    </location>
</feature>
<dbReference type="Pfam" id="PF21989">
    <property type="entry name" value="RA_2"/>
    <property type="match status" value="1"/>
</dbReference>
<dbReference type="Proteomes" id="UP000816034">
    <property type="component" value="Unassembled WGS sequence"/>
</dbReference>
<dbReference type="InterPro" id="IPR014352">
    <property type="entry name" value="FERM/acyl-CoA-bd_prot_sf"/>
</dbReference>
<reference evidence="3 4" key="1">
    <citation type="journal article" date="2018" name="BMC Genomics">
        <title>The genome of Naegleria lovaniensis, the basis for a comparative approach to unravel pathogenicity factors of the human pathogenic amoeba N. fowleri.</title>
        <authorList>
            <person name="Liechti N."/>
            <person name="Schurch N."/>
            <person name="Bruggmann R."/>
            <person name="Wittwer M."/>
        </authorList>
    </citation>
    <scope>NUCLEOTIDE SEQUENCE [LARGE SCALE GENOMIC DNA]</scope>
    <source>
        <strain evidence="3 4">ATCC 30569</strain>
    </source>
</reference>
<dbReference type="Gene3D" id="3.10.20.90">
    <property type="entry name" value="Phosphatidylinositol 3-kinase Catalytic Subunit, Chain A, domain 1"/>
    <property type="match status" value="1"/>
</dbReference>